<dbReference type="AlphaFoldDB" id="A0AAD2V1G8"/>
<evidence type="ECO:0000259" key="10">
    <source>
        <dbReference type="PROSITE" id="PS51782"/>
    </source>
</evidence>
<evidence type="ECO:0000313" key="11">
    <source>
        <dbReference type="EMBL" id="ELI8102841.1"/>
    </source>
</evidence>
<dbReference type="Pfam" id="PF11741">
    <property type="entry name" value="AMIN"/>
    <property type="match status" value="1"/>
</dbReference>
<dbReference type="Gene3D" id="3.10.350.10">
    <property type="entry name" value="LysM domain"/>
    <property type="match status" value="2"/>
</dbReference>
<dbReference type="InterPro" id="IPR002508">
    <property type="entry name" value="MurNAc-LAA_cat"/>
</dbReference>
<comment type="caution">
    <text evidence="11">The sequence shown here is derived from an EMBL/GenBank/DDBJ whole genome shotgun (WGS) entry which is preliminary data.</text>
</comment>
<dbReference type="GO" id="GO:0008745">
    <property type="term" value="F:N-acetylmuramoyl-L-alanine amidase activity"/>
    <property type="evidence" value="ECO:0007669"/>
    <property type="project" value="UniProtKB-EC"/>
</dbReference>
<proteinExistence type="inferred from homology"/>
<dbReference type="GO" id="GO:0009253">
    <property type="term" value="P:peptidoglycan catabolic process"/>
    <property type="evidence" value="ECO:0007669"/>
    <property type="project" value="InterPro"/>
</dbReference>
<sequence length="618" mass="65747">MLVIVGLFTLPAAFAAKLTDIKVNNGPTESRVTLSFDGQPVYAFFSLNSPERVVLDVRQSGNLSGLPLEFSGQNLLKRIRSSTPKDAQSTRLVLELTQKAKTRAVTQQSGNNYTVVMTMSAAASAPVRQTQSVLSQNNTSLNQTNTPSPNAGRLTSQASNTNTASRVTSVNTNSVAKNPFNNKPTVVVSSESVTTNTSRPIKTSSAANSSRVVVAIDAGHGGQDPGAIGQNGLKEKNVTIAIARRLEALLNSDPMFKPVLTRNGDYFISVMGRSDVARKQGANVLVSVHADAAPNRSATGASVWVLSNRRANSEMGNWLEQHEKQSELLGGAGDVLANTASDPYLSQAVLDLQFGHSQRVGYDVATKVLNELQRVGDIHKRRPEHASLGVLRSPDIPSLLVETGFISNSTEERLLGSSAYQEKIAQAIYKGLRSYFLAHPLQADPKVENRPLIETAAVDSSSQRSGVSQPEPVVSNISSNAQGGRVSATKPVAAGAVTKNRSQIHKVQRGETLSGIASQYGVSMAVLRQNNTLKNDVVWVGQRLKIPASGVTVAAAAPKAVAKAKPSKSQPVKHQVKRGDTLSAIAARYGVSMSEIERANKIKSGNVQLGQTLTIPQS</sequence>
<organism evidence="11 12">
    <name type="scientific">Yersinia enterocolitica</name>
    <dbReference type="NCBI Taxonomy" id="630"/>
    <lineage>
        <taxon>Bacteria</taxon>
        <taxon>Pseudomonadati</taxon>
        <taxon>Pseudomonadota</taxon>
        <taxon>Gammaproteobacteria</taxon>
        <taxon>Enterobacterales</taxon>
        <taxon>Yersiniaceae</taxon>
        <taxon>Yersinia</taxon>
    </lineage>
</organism>
<feature type="compositionally biased region" description="Polar residues" evidence="9">
    <location>
        <begin position="153"/>
        <end position="183"/>
    </location>
</feature>
<comment type="subcellular location">
    <subcellularLocation>
        <location evidence="2">Periplasm</location>
    </subcellularLocation>
</comment>
<dbReference type="SUPFAM" id="SSF53187">
    <property type="entry name" value="Zn-dependent exopeptidases"/>
    <property type="match status" value="1"/>
</dbReference>
<evidence type="ECO:0000256" key="8">
    <source>
        <dbReference type="ARBA" id="ARBA00023316"/>
    </source>
</evidence>
<evidence type="ECO:0000256" key="4">
    <source>
        <dbReference type="ARBA" id="ARBA00011901"/>
    </source>
</evidence>
<feature type="compositionally biased region" description="Low complexity" evidence="9">
    <location>
        <begin position="134"/>
        <end position="150"/>
    </location>
</feature>
<comment type="similarity">
    <text evidence="3">Belongs to the N-acetylmuramoyl-L-alanine amidase 3 family.</text>
</comment>
<dbReference type="PANTHER" id="PTHR30404">
    <property type="entry name" value="N-ACETYLMURAMOYL-L-ALANINE AMIDASE"/>
    <property type="match status" value="1"/>
</dbReference>
<dbReference type="InterPro" id="IPR050695">
    <property type="entry name" value="N-acetylmuramoyl_amidase_3"/>
</dbReference>
<dbReference type="Pfam" id="PF01520">
    <property type="entry name" value="Amidase_3"/>
    <property type="match status" value="1"/>
</dbReference>
<dbReference type="NCBIfam" id="NF007751">
    <property type="entry name" value="PRK10431.1"/>
    <property type="match status" value="1"/>
</dbReference>
<gene>
    <name evidence="11" type="primary">amiB</name>
    <name evidence="11" type="ORF">RSF11_002552</name>
</gene>
<dbReference type="PANTHER" id="PTHR30404:SF6">
    <property type="entry name" value="N-ACETYLMURAMOYL-L-ALANINE AMIDASE AMIB"/>
    <property type="match status" value="1"/>
</dbReference>
<evidence type="ECO:0000256" key="2">
    <source>
        <dbReference type="ARBA" id="ARBA00004418"/>
    </source>
</evidence>
<dbReference type="GO" id="GO:0030288">
    <property type="term" value="C:outer membrane-bounded periplasmic space"/>
    <property type="evidence" value="ECO:0007669"/>
    <property type="project" value="TreeGrafter"/>
</dbReference>
<dbReference type="CDD" id="cd00118">
    <property type="entry name" value="LysM"/>
    <property type="match status" value="2"/>
</dbReference>
<reference evidence="11" key="1">
    <citation type="submission" date="2023-02" db="EMBL/GenBank/DDBJ databases">
        <authorList>
            <person name="Ashton P.M."/>
            <person name="Dallman T."/>
            <person name="Nair S."/>
            <person name="De Pinna E."/>
            <person name="Peters T."/>
            <person name="Grant K."/>
        </authorList>
    </citation>
    <scope>NUCLEOTIDE SEQUENCE</scope>
    <source>
        <strain evidence="11">01103883</strain>
    </source>
</reference>
<dbReference type="EC" id="3.5.1.28" evidence="4"/>
<dbReference type="SMART" id="SM00257">
    <property type="entry name" value="LysM"/>
    <property type="match status" value="2"/>
</dbReference>
<accession>A0AAD2V1G8</accession>
<evidence type="ECO:0000256" key="3">
    <source>
        <dbReference type="ARBA" id="ARBA00010860"/>
    </source>
</evidence>
<keyword evidence="7 11" id="KW-0378">Hydrolase</keyword>
<comment type="catalytic activity">
    <reaction evidence="1">
        <text>Hydrolyzes the link between N-acetylmuramoyl residues and L-amino acid residues in certain cell-wall glycopeptides.</text>
        <dbReference type="EC" id="3.5.1.28"/>
    </reaction>
</comment>
<dbReference type="EMBL" id="ABNAVX010000013">
    <property type="protein sequence ID" value="ELI8102841.1"/>
    <property type="molecule type" value="Genomic_DNA"/>
</dbReference>
<dbReference type="Gene3D" id="3.40.630.40">
    <property type="entry name" value="Zn-dependent exopeptidases"/>
    <property type="match status" value="1"/>
</dbReference>
<dbReference type="Gene3D" id="2.60.40.3500">
    <property type="match status" value="1"/>
</dbReference>
<evidence type="ECO:0000256" key="5">
    <source>
        <dbReference type="ARBA" id="ARBA00022729"/>
    </source>
</evidence>
<dbReference type="PROSITE" id="PS51782">
    <property type="entry name" value="LYSM"/>
    <property type="match status" value="2"/>
</dbReference>
<keyword evidence="6" id="KW-0574">Periplasm</keyword>
<dbReference type="InterPro" id="IPR036779">
    <property type="entry name" value="LysM_dom_sf"/>
</dbReference>
<feature type="compositionally biased region" description="Polar residues" evidence="9">
    <location>
        <begin position="458"/>
        <end position="468"/>
    </location>
</feature>
<protein>
    <recommendedName>
        <fullName evidence="4">N-acetylmuramoyl-L-alanine amidase</fullName>
        <ecNumber evidence="4">3.5.1.28</ecNumber>
    </recommendedName>
</protein>
<dbReference type="RefSeq" id="WP_050322008.1">
    <property type="nucleotide sequence ID" value="NZ_CP107095.1"/>
</dbReference>
<evidence type="ECO:0000256" key="9">
    <source>
        <dbReference type="SAM" id="MobiDB-lite"/>
    </source>
</evidence>
<feature type="region of interest" description="Disordered" evidence="9">
    <location>
        <begin position="128"/>
        <end position="183"/>
    </location>
</feature>
<dbReference type="SMART" id="SM00646">
    <property type="entry name" value="Ami_3"/>
    <property type="match status" value="1"/>
</dbReference>
<dbReference type="FunFam" id="3.40.630.40:FF:000003">
    <property type="entry name" value="N-acetylmuramoyl-L-alanine amidase AmiB"/>
    <property type="match status" value="1"/>
</dbReference>
<dbReference type="GO" id="GO:0071555">
    <property type="term" value="P:cell wall organization"/>
    <property type="evidence" value="ECO:0007669"/>
    <property type="project" value="UniProtKB-KW"/>
</dbReference>
<feature type="region of interest" description="Disordered" evidence="9">
    <location>
        <begin position="457"/>
        <end position="485"/>
    </location>
</feature>
<keyword evidence="8" id="KW-0961">Cell wall biogenesis/degradation</keyword>
<evidence type="ECO:0000256" key="7">
    <source>
        <dbReference type="ARBA" id="ARBA00022801"/>
    </source>
</evidence>
<dbReference type="CDD" id="cd02696">
    <property type="entry name" value="MurNAc-LAA"/>
    <property type="match status" value="1"/>
</dbReference>
<feature type="domain" description="LysM" evidence="10">
    <location>
        <begin position="572"/>
        <end position="615"/>
    </location>
</feature>
<feature type="domain" description="LysM" evidence="10">
    <location>
        <begin position="503"/>
        <end position="546"/>
    </location>
</feature>
<dbReference type="SUPFAM" id="SSF54106">
    <property type="entry name" value="LysM domain"/>
    <property type="match status" value="2"/>
</dbReference>
<evidence type="ECO:0000256" key="1">
    <source>
        <dbReference type="ARBA" id="ARBA00001561"/>
    </source>
</evidence>
<evidence type="ECO:0000256" key="6">
    <source>
        <dbReference type="ARBA" id="ARBA00022764"/>
    </source>
</evidence>
<dbReference type="Pfam" id="PF01476">
    <property type="entry name" value="LysM"/>
    <property type="match status" value="2"/>
</dbReference>
<dbReference type="InterPro" id="IPR021731">
    <property type="entry name" value="AMIN_dom"/>
</dbReference>
<keyword evidence="5" id="KW-0732">Signal</keyword>
<evidence type="ECO:0000313" key="12">
    <source>
        <dbReference type="Proteomes" id="UP001182355"/>
    </source>
</evidence>
<dbReference type="Proteomes" id="UP001182355">
    <property type="component" value="Unassembled WGS sequence"/>
</dbReference>
<dbReference type="InterPro" id="IPR018392">
    <property type="entry name" value="LysM"/>
</dbReference>
<name>A0AAD2V1G8_YEREN</name>